<proteinExistence type="predicted"/>
<protein>
    <recommendedName>
        <fullName evidence="4">Lysine-specific metallo-endopeptidase domain-containing protein</fullName>
    </recommendedName>
</protein>
<reference evidence="2 3" key="1">
    <citation type="journal article" date="2018" name="Evol. Lett.">
        <title>Horizontal gene cluster transfer increased hallucinogenic mushroom diversity.</title>
        <authorList>
            <person name="Reynolds H.T."/>
            <person name="Vijayakumar V."/>
            <person name="Gluck-Thaler E."/>
            <person name="Korotkin H.B."/>
            <person name="Matheny P.B."/>
            <person name="Slot J.C."/>
        </authorList>
    </citation>
    <scope>NUCLEOTIDE SEQUENCE [LARGE SCALE GENOMIC DNA]</scope>
    <source>
        <strain evidence="2 3">2629</strain>
    </source>
</reference>
<feature type="signal peptide" evidence="1">
    <location>
        <begin position="1"/>
        <end position="23"/>
    </location>
</feature>
<dbReference type="Proteomes" id="UP000284842">
    <property type="component" value="Unassembled WGS sequence"/>
</dbReference>
<evidence type="ECO:0000313" key="3">
    <source>
        <dbReference type="Proteomes" id="UP000284842"/>
    </source>
</evidence>
<dbReference type="Gene3D" id="3.40.390.10">
    <property type="entry name" value="Collagenase (Catalytic Domain)"/>
    <property type="match status" value="1"/>
</dbReference>
<feature type="chain" id="PRO_5019517046" description="Lysine-specific metallo-endopeptidase domain-containing protein" evidence="1">
    <location>
        <begin position="24"/>
        <end position="273"/>
    </location>
</feature>
<comment type="caution">
    <text evidence="2">The sequence shown here is derived from an EMBL/GenBank/DDBJ whole genome shotgun (WGS) entry which is preliminary data.</text>
</comment>
<dbReference type="AlphaFoldDB" id="A0A409YX73"/>
<gene>
    <name evidence="2" type="ORF">CVT24_006967</name>
</gene>
<accession>A0A409YX73</accession>
<dbReference type="InParanoid" id="A0A409YX73"/>
<keyword evidence="3" id="KW-1185">Reference proteome</keyword>
<organism evidence="2 3">
    <name type="scientific">Panaeolus cyanescens</name>
    <dbReference type="NCBI Taxonomy" id="181874"/>
    <lineage>
        <taxon>Eukaryota</taxon>
        <taxon>Fungi</taxon>
        <taxon>Dikarya</taxon>
        <taxon>Basidiomycota</taxon>
        <taxon>Agaricomycotina</taxon>
        <taxon>Agaricomycetes</taxon>
        <taxon>Agaricomycetidae</taxon>
        <taxon>Agaricales</taxon>
        <taxon>Agaricineae</taxon>
        <taxon>Galeropsidaceae</taxon>
        <taxon>Panaeolus</taxon>
    </lineage>
</organism>
<name>A0A409YX73_9AGAR</name>
<dbReference type="OrthoDB" id="3067737at2759"/>
<evidence type="ECO:0008006" key="4">
    <source>
        <dbReference type="Google" id="ProtNLM"/>
    </source>
</evidence>
<evidence type="ECO:0000256" key="1">
    <source>
        <dbReference type="SAM" id="SignalP"/>
    </source>
</evidence>
<sequence length="273" mass="30395">MFGFIPTFQVAAVAILCSKHVLSAPTPTFGVVYRGSTPAFQGWEHGMLDNAVEGAARHIMFMKTTIENARKDDAESIQKIKDVFGEQFNLDEIENTANALDSGVMKISSWRATFPDSKLLAAGSKAKHAVTIGREFYNGSTTPDWLRIGTLIHEATHLLSDTTDSWEWSDDSQTTLVPVAAGQASDDALQGQWDNEYDLIKEHAGGNFHKNADTWFVFGYHLEYGTFPPHNPPFLPSTRRLQFVDIDHIDYTDPDLLTFGPSQWFALIPDLAK</sequence>
<dbReference type="GO" id="GO:0008237">
    <property type="term" value="F:metallopeptidase activity"/>
    <property type="evidence" value="ECO:0007669"/>
    <property type="project" value="InterPro"/>
</dbReference>
<dbReference type="InterPro" id="IPR024079">
    <property type="entry name" value="MetalloPept_cat_dom_sf"/>
</dbReference>
<evidence type="ECO:0000313" key="2">
    <source>
        <dbReference type="EMBL" id="PPR07597.1"/>
    </source>
</evidence>
<dbReference type="EMBL" id="NHTK01000404">
    <property type="protein sequence ID" value="PPR07597.1"/>
    <property type="molecule type" value="Genomic_DNA"/>
</dbReference>
<keyword evidence="1" id="KW-0732">Signal</keyword>